<feature type="domain" description="HipA-like C-terminal" evidence="4">
    <location>
        <begin position="148"/>
        <end position="371"/>
    </location>
</feature>
<evidence type="ECO:0008006" key="8">
    <source>
        <dbReference type="Google" id="ProtNLM"/>
    </source>
</evidence>
<comment type="caution">
    <text evidence="6">The sequence shown here is derived from an EMBL/GenBank/DDBJ whole genome shotgun (WGS) entry which is preliminary data.</text>
</comment>
<proteinExistence type="inferred from homology"/>
<sequence length="403" mass="45096">MHKILADVYKKGNLAGYLSRTDHGDTAYTYAENYIEFDGKPISSTLPIRAEAYLYGSGALPPFFTGLLPEGRRLTGLRQHLKVSSDDELRMLIAVGADTVGDVQVVPHGDQPAQLVVPDGHDIIQSQNFHDITFSEIITQQSVIDPASIPGVQDKVSGKMLTIPLQSNEDFYLLKVSPPEYPHVVENEAFFLTIAHGIHASPGVVSHRLVHDATGRPGLLIRRFDRYVDEHGMAHRLAVEDACQLNNRYPADKYNLTAEQSAHAILRQVFSTRLAAPEIFRQFVYAWLTGNGDLHAKNLSIVENRKGQYELSPIYDIPSTAPYGDKNMAILLRSKRDGLSRRKFLEFAHELGISAKIADRVLREVLSATESMLEQAQEELPFDSHRLKQLTKVLKNRRLSLLP</sequence>
<dbReference type="PANTHER" id="PTHR37419:SF1">
    <property type="entry name" value="SERINE_THREONINE-PROTEIN KINASE TOXIN HIPA"/>
    <property type="match status" value="1"/>
</dbReference>
<reference evidence="6 7" key="1">
    <citation type="submission" date="2017-04" db="EMBL/GenBank/DDBJ databases">
        <title>Kefir bacterial isolates.</title>
        <authorList>
            <person name="Kim Y."/>
            <person name="Blasche S."/>
            <person name="Patil K.R."/>
        </authorList>
    </citation>
    <scope>NUCLEOTIDE SEQUENCE [LARGE SCALE GENOMIC DNA]</scope>
    <source>
        <strain evidence="6 7">OG2-1</strain>
    </source>
</reference>
<keyword evidence="2" id="KW-0808">Transferase</keyword>
<dbReference type="InterPro" id="IPR012893">
    <property type="entry name" value="HipA-like_C"/>
</dbReference>
<dbReference type="Pfam" id="PF13657">
    <property type="entry name" value="Couple_hipA"/>
    <property type="match status" value="1"/>
</dbReference>
<organism evidence="6 7">
    <name type="scientific">Rothia dentocariosa</name>
    <dbReference type="NCBI Taxonomy" id="2047"/>
    <lineage>
        <taxon>Bacteria</taxon>
        <taxon>Bacillati</taxon>
        <taxon>Actinomycetota</taxon>
        <taxon>Actinomycetes</taxon>
        <taxon>Micrococcales</taxon>
        <taxon>Micrococcaceae</taxon>
        <taxon>Rothia</taxon>
    </lineage>
</organism>
<evidence type="ECO:0000256" key="3">
    <source>
        <dbReference type="ARBA" id="ARBA00022777"/>
    </source>
</evidence>
<evidence type="ECO:0000256" key="1">
    <source>
        <dbReference type="ARBA" id="ARBA00010164"/>
    </source>
</evidence>
<dbReference type="GO" id="GO:0004674">
    <property type="term" value="F:protein serine/threonine kinase activity"/>
    <property type="evidence" value="ECO:0007669"/>
    <property type="project" value="TreeGrafter"/>
</dbReference>
<dbReference type="Pfam" id="PF07804">
    <property type="entry name" value="HipA_C"/>
    <property type="match status" value="1"/>
</dbReference>
<dbReference type="InterPro" id="IPR052028">
    <property type="entry name" value="HipA_Ser/Thr_kinase"/>
</dbReference>
<keyword evidence="3" id="KW-0418">Kinase</keyword>
<feature type="domain" description="HipA N-terminal subdomain 1" evidence="5">
    <location>
        <begin position="6"/>
        <end position="105"/>
    </location>
</feature>
<dbReference type="RefSeq" id="WP_095343719.1">
    <property type="nucleotide sequence ID" value="NZ_CAUVUD010000021.1"/>
</dbReference>
<dbReference type="GO" id="GO:0005829">
    <property type="term" value="C:cytosol"/>
    <property type="evidence" value="ECO:0007669"/>
    <property type="project" value="TreeGrafter"/>
</dbReference>
<dbReference type="NCBIfam" id="TIGR03071">
    <property type="entry name" value="couple_hipA"/>
    <property type="match status" value="1"/>
</dbReference>
<evidence type="ECO:0000313" key="7">
    <source>
        <dbReference type="Proteomes" id="UP000216195"/>
    </source>
</evidence>
<dbReference type="Proteomes" id="UP000216195">
    <property type="component" value="Unassembled WGS sequence"/>
</dbReference>
<dbReference type="EMBL" id="NCWU01000009">
    <property type="protein sequence ID" value="PAK85298.1"/>
    <property type="molecule type" value="Genomic_DNA"/>
</dbReference>
<dbReference type="InterPro" id="IPR017508">
    <property type="entry name" value="HipA_N1"/>
</dbReference>
<dbReference type="PANTHER" id="PTHR37419">
    <property type="entry name" value="SERINE/THREONINE-PROTEIN KINASE TOXIN HIPA"/>
    <property type="match status" value="1"/>
</dbReference>
<dbReference type="AlphaFoldDB" id="A0AAE5KNE9"/>
<evidence type="ECO:0000313" key="6">
    <source>
        <dbReference type="EMBL" id="PAK85298.1"/>
    </source>
</evidence>
<evidence type="ECO:0000259" key="4">
    <source>
        <dbReference type="Pfam" id="PF07804"/>
    </source>
</evidence>
<name>A0AAE5KNE9_9MICC</name>
<gene>
    <name evidence="6" type="ORF">B8W87_07820</name>
</gene>
<comment type="similarity">
    <text evidence="1">Belongs to the HipA Ser/Thr kinase family.</text>
</comment>
<evidence type="ECO:0000259" key="5">
    <source>
        <dbReference type="Pfam" id="PF13657"/>
    </source>
</evidence>
<protein>
    <recommendedName>
        <fullName evidence="8">Type II toxin-antitoxin system HipA family toxin</fullName>
    </recommendedName>
</protein>
<accession>A0AAE5KNE9</accession>
<evidence type="ECO:0000256" key="2">
    <source>
        <dbReference type="ARBA" id="ARBA00022679"/>
    </source>
</evidence>
<dbReference type="Gene3D" id="1.10.1070.20">
    <property type="match status" value="1"/>
</dbReference>